<dbReference type="InterPro" id="IPR011611">
    <property type="entry name" value="PfkB_dom"/>
</dbReference>
<dbReference type="PANTHER" id="PTHR10584:SF167">
    <property type="entry name" value="PFKB DOMAIN PROTEIN"/>
    <property type="match status" value="1"/>
</dbReference>
<sequence>MSVILQMTAPVVDMIYKVRALPVSGQEEAAEDFAMEVGGGFNAMAAARAAGADVRLGRRLGTGPFSDTVAMRLEELGIGTMEGRLPGLDQGCCVVLLEPGGERSFVSHPGAEGTIRPADLAGLDLPDVNHVLLSGYVLHYDRARDALAPWIAALGPGITVVFDPSPVAHLIPSGVLAQVMARADWISANEDEARHLTGRADAPAAALALAAGRRGGALLRQGAAGCLLATGGALECVPPHHVAPVDTNGAGDCHIGSFMARLISGDPPLAAARYANVAAALSTTRFGPATAPARVEVEAILRTQANDTRNGCITTNKEETE</sequence>
<dbReference type="AlphaFoldDB" id="A0A1G5JJL7"/>
<evidence type="ECO:0000313" key="4">
    <source>
        <dbReference type="EMBL" id="SCY88573.1"/>
    </source>
</evidence>
<name>A0A1G5JJL7_9RHOB</name>
<evidence type="ECO:0000256" key="1">
    <source>
        <dbReference type="ARBA" id="ARBA00022679"/>
    </source>
</evidence>
<dbReference type="EMBL" id="FMVT01000013">
    <property type="protein sequence ID" value="SCY88573.1"/>
    <property type="molecule type" value="Genomic_DNA"/>
</dbReference>
<dbReference type="GO" id="GO:0016301">
    <property type="term" value="F:kinase activity"/>
    <property type="evidence" value="ECO:0007669"/>
    <property type="project" value="UniProtKB-KW"/>
</dbReference>
<proteinExistence type="predicted"/>
<dbReference type="SUPFAM" id="SSF53613">
    <property type="entry name" value="Ribokinase-like"/>
    <property type="match status" value="1"/>
</dbReference>
<keyword evidence="1" id="KW-0808">Transferase</keyword>
<evidence type="ECO:0000313" key="5">
    <source>
        <dbReference type="Proteomes" id="UP000199502"/>
    </source>
</evidence>
<evidence type="ECO:0000256" key="2">
    <source>
        <dbReference type="ARBA" id="ARBA00022777"/>
    </source>
</evidence>
<evidence type="ECO:0000259" key="3">
    <source>
        <dbReference type="Pfam" id="PF00294"/>
    </source>
</evidence>
<dbReference type="OrthoDB" id="8578462at2"/>
<dbReference type="Gene3D" id="3.40.1190.20">
    <property type="match status" value="1"/>
</dbReference>
<keyword evidence="2 4" id="KW-0418">Kinase</keyword>
<dbReference type="Proteomes" id="UP000199502">
    <property type="component" value="Unassembled WGS sequence"/>
</dbReference>
<dbReference type="PANTHER" id="PTHR10584">
    <property type="entry name" value="SUGAR KINASE"/>
    <property type="match status" value="1"/>
</dbReference>
<reference evidence="4 5" key="1">
    <citation type="submission" date="2016-10" db="EMBL/GenBank/DDBJ databases">
        <authorList>
            <person name="de Groot N.N."/>
        </authorList>
    </citation>
    <scope>NUCLEOTIDE SEQUENCE [LARGE SCALE GENOMIC DNA]</scope>
    <source>
        <strain evidence="4 5">CGMCC 1.8925</strain>
    </source>
</reference>
<dbReference type="RefSeq" id="WP_090747116.1">
    <property type="nucleotide sequence ID" value="NZ_FMVT01000013.1"/>
</dbReference>
<organism evidence="4 5">
    <name type="scientific">Paracoccus tibetensis</name>
    <dbReference type="NCBI Taxonomy" id="336292"/>
    <lineage>
        <taxon>Bacteria</taxon>
        <taxon>Pseudomonadati</taxon>
        <taxon>Pseudomonadota</taxon>
        <taxon>Alphaproteobacteria</taxon>
        <taxon>Rhodobacterales</taxon>
        <taxon>Paracoccaceae</taxon>
        <taxon>Paracoccus</taxon>
    </lineage>
</organism>
<dbReference type="STRING" id="336292.SAMN05660710_03265"/>
<dbReference type="InterPro" id="IPR029056">
    <property type="entry name" value="Ribokinase-like"/>
</dbReference>
<feature type="domain" description="Carbohydrate kinase PfkB" evidence="3">
    <location>
        <begin position="17"/>
        <end position="290"/>
    </location>
</feature>
<protein>
    <submittedName>
        <fullName evidence="4">Sugar or nucleoside kinase, ribokinase family</fullName>
    </submittedName>
</protein>
<accession>A0A1G5JJL7</accession>
<gene>
    <name evidence="4" type="ORF">SAMN05660710_03265</name>
</gene>
<dbReference type="Pfam" id="PF00294">
    <property type="entry name" value="PfkB"/>
    <property type="match status" value="1"/>
</dbReference>
<keyword evidence="5" id="KW-1185">Reference proteome</keyword>